<gene>
    <name evidence="12" type="ORF">INT45_005744</name>
</gene>
<comment type="subunit">
    <text evidence="9">Associates with 90S and pre-40S pre-ribosomal particles.</text>
</comment>
<evidence type="ECO:0000256" key="9">
    <source>
        <dbReference type="RuleBase" id="RU368027"/>
    </source>
</evidence>
<accession>A0A8H7VTR9</accession>
<dbReference type="EMBL" id="JAEPRB010000013">
    <property type="protein sequence ID" value="KAG2226779.1"/>
    <property type="molecule type" value="Genomic_DNA"/>
</dbReference>
<evidence type="ECO:0000256" key="11">
    <source>
        <dbReference type="SAM" id="MobiDB-lite"/>
    </source>
</evidence>
<keyword evidence="3 9" id="KW-0690">Ribosome biogenesis</keyword>
<feature type="region of interest" description="Disordered" evidence="11">
    <location>
        <begin position="131"/>
        <end position="150"/>
    </location>
</feature>
<comment type="subcellular location">
    <subcellularLocation>
        <location evidence="1 9">Nucleus</location>
        <location evidence="1 9">Nucleolus</location>
    </subcellularLocation>
</comment>
<evidence type="ECO:0000256" key="8">
    <source>
        <dbReference type="ARBA" id="ARBA00025053"/>
    </source>
</evidence>
<feature type="compositionally biased region" description="Basic residues" evidence="11">
    <location>
        <begin position="288"/>
        <end position="309"/>
    </location>
</feature>
<keyword evidence="7 9" id="KW-0687">Ribonucleoprotein</keyword>
<evidence type="ECO:0000256" key="3">
    <source>
        <dbReference type="ARBA" id="ARBA00022517"/>
    </source>
</evidence>
<keyword evidence="5 10" id="KW-0175">Coiled coil</keyword>
<dbReference type="AlphaFoldDB" id="A0A8H7VTR9"/>
<evidence type="ECO:0000256" key="4">
    <source>
        <dbReference type="ARBA" id="ARBA00022552"/>
    </source>
</evidence>
<feature type="region of interest" description="Disordered" evidence="11">
    <location>
        <begin position="283"/>
        <end position="309"/>
    </location>
</feature>
<organism evidence="12 13">
    <name type="scientific">Circinella minor</name>
    <dbReference type="NCBI Taxonomy" id="1195481"/>
    <lineage>
        <taxon>Eukaryota</taxon>
        <taxon>Fungi</taxon>
        <taxon>Fungi incertae sedis</taxon>
        <taxon>Mucoromycota</taxon>
        <taxon>Mucoromycotina</taxon>
        <taxon>Mucoromycetes</taxon>
        <taxon>Mucorales</taxon>
        <taxon>Lichtheimiaceae</taxon>
        <taxon>Circinella</taxon>
    </lineage>
</organism>
<dbReference type="GO" id="GO:0000462">
    <property type="term" value="P:maturation of SSU-rRNA from tricistronic rRNA transcript (SSU-rRNA, 5.8S rRNA, LSU-rRNA)"/>
    <property type="evidence" value="ECO:0007669"/>
    <property type="project" value="TreeGrafter"/>
</dbReference>
<evidence type="ECO:0000256" key="2">
    <source>
        <dbReference type="ARBA" id="ARBA00009418"/>
    </source>
</evidence>
<evidence type="ECO:0000313" key="13">
    <source>
        <dbReference type="Proteomes" id="UP000646827"/>
    </source>
</evidence>
<dbReference type="Pfam" id="PF06102">
    <property type="entry name" value="RRP36"/>
    <property type="match status" value="2"/>
</dbReference>
<feature type="compositionally biased region" description="Basic and acidic residues" evidence="11">
    <location>
        <begin position="44"/>
        <end position="55"/>
    </location>
</feature>
<protein>
    <recommendedName>
        <fullName evidence="9">rRNA biogenesis protein RRP36</fullName>
    </recommendedName>
</protein>
<feature type="compositionally biased region" description="Acidic residues" evidence="11">
    <location>
        <begin position="1"/>
        <end position="43"/>
    </location>
</feature>
<dbReference type="PANTHER" id="PTHR21738">
    <property type="entry name" value="RIBOSOMAL RNA PROCESSING PROTEIN 36 HOMOLOG"/>
    <property type="match status" value="1"/>
</dbReference>
<dbReference type="InterPro" id="IPR009292">
    <property type="entry name" value="RRP36"/>
</dbReference>
<dbReference type="Proteomes" id="UP000646827">
    <property type="component" value="Unassembled WGS sequence"/>
</dbReference>
<dbReference type="OrthoDB" id="448446at2759"/>
<evidence type="ECO:0000256" key="7">
    <source>
        <dbReference type="ARBA" id="ARBA00023274"/>
    </source>
</evidence>
<keyword evidence="4 9" id="KW-0698">rRNA processing</keyword>
<sequence>MRIDPEDQYSEEFDEEEGIEYSNNDEEGNYEEFSQEEDDDSQDEQPKRAKLDKLKRSLAHVSFEQLADVKSKMEGEENDLSSARKISKEQIMRDVKGAVNKLGKDRIRRTKRDMKRDNKYSPMEVSSKKAVSRFREVVPTSGSKTRDPRFDKLSGQLNQDLFEKSYSFLDDYKKSEQEMLRKTIKKEKNQEKRTNMESLLTKMVNYQKHLICVLFCLTFSHFIKVSREATEKQTKRKQELLRERKKAEAELVKQGKKPYFLKRSEQRKLELMDKYQQLGEKNMDKILAKRRKKNAAKDHRRVPFKRRAE</sequence>
<keyword evidence="6 9" id="KW-0539">Nucleus</keyword>
<dbReference type="GO" id="GO:0005730">
    <property type="term" value="C:nucleolus"/>
    <property type="evidence" value="ECO:0007669"/>
    <property type="project" value="UniProtKB-SubCell"/>
</dbReference>
<evidence type="ECO:0000256" key="5">
    <source>
        <dbReference type="ARBA" id="ARBA00023054"/>
    </source>
</evidence>
<evidence type="ECO:0000256" key="1">
    <source>
        <dbReference type="ARBA" id="ARBA00004604"/>
    </source>
</evidence>
<evidence type="ECO:0000313" key="12">
    <source>
        <dbReference type="EMBL" id="KAG2226779.1"/>
    </source>
</evidence>
<comment type="function">
    <text evidence="8 9">Component of the 90S pre-ribosome involved in the maturation of rRNAs. Required for early cleavages of the pre-RNAs in the 40S ribosomal subunit maturation pathway.</text>
</comment>
<comment type="caution">
    <text evidence="12">The sequence shown here is derived from an EMBL/GenBank/DDBJ whole genome shotgun (WGS) entry which is preliminary data.</text>
</comment>
<comment type="similarity">
    <text evidence="2 9">Belongs to the RRP36 family.</text>
</comment>
<keyword evidence="13" id="KW-1185">Reference proteome</keyword>
<name>A0A8H7VTR9_9FUNG</name>
<feature type="region of interest" description="Disordered" evidence="11">
    <location>
        <begin position="1"/>
        <end position="55"/>
    </location>
</feature>
<evidence type="ECO:0000256" key="6">
    <source>
        <dbReference type="ARBA" id="ARBA00023242"/>
    </source>
</evidence>
<dbReference type="GO" id="GO:0030686">
    <property type="term" value="C:90S preribosome"/>
    <property type="evidence" value="ECO:0007669"/>
    <property type="project" value="TreeGrafter"/>
</dbReference>
<reference evidence="12 13" key="1">
    <citation type="submission" date="2020-12" db="EMBL/GenBank/DDBJ databases">
        <title>Metabolic potential, ecology and presence of endohyphal bacteria is reflected in genomic diversity of Mucoromycotina.</title>
        <authorList>
            <person name="Muszewska A."/>
            <person name="Okrasinska A."/>
            <person name="Steczkiewicz K."/>
            <person name="Drgas O."/>
            <person name="Orlowska M."/>
            <person name="Perlinska-Lenart U."/>
            <person name="Aleksandrzak-Piekarczyk T."/>
            <person name="Szatraj K."/>
            <person name="Zielenkiewicz U."/>
            <person name="Pilsyk S."/>
            <person name="Malc E."/>
            <person name="Mieczkowski P."/>
            <person name="Kruszewska J.S."/>
            <person name="Biernat P."/>
            <person name="Pawlowska J."/>
        </authorList>
    </citation>
    <scope>NUCLEOTIDE SEQUENCE [LARGE SCALE GENOMIC DNA]</scope>
    <source>
        <strain evidence="12 13">CBS 142.35</strain>
    </source>
</reference>
<dbReference type="PANTHER" id="PTHR21738:SF0">
    <property type="entry name" value="RIBOSOMAL RNA PROCESSING PROTEIN 36 HOMOLOG"/>
    <property type="match status" value="1"/>
</dbReference>
<evidence type="ECO:0000256" key="10">
    <source>
        <dbReference type="SAM" id="Coils"/>
    </source>
</evidence>
<proteinExistence type="inferred from homology"/>
<feature type="coiled-coil region" evidence="10">
    <location>
        <begin position="230"/>
        <end position="281"/>
    </location>
</feature>